<dbReference type="InterPro" id="IPR046349">
    <property type="entry name" value="C1-like_sf"/>
</dbReference>
<dbReference type="NCBIfam" id="TIGR00622">
    <property type="entry name" value="ssl1"/>
    <property type="match status" value="1"/>
</dbReference>
<keyword evidence="15" id="KW-1185">Reference proteome</keyword>
<keyword evidence="10 11" id="KW-0539">Nucleus</keyword>
<evidence type="ECO:0000256" key="6">
    <source>
        <dbReference type="ARBA" id="ARBA00022833"/>
    </source>
</evidence>
<dbReference type="InterPro" id="IPR013083">
    <property type="entry name" value="Znf_RING/FYVE/PHD"/>
</dbReference>
<dbReference type="InterPro" id="IPR002035">
    <property type="entry name" value="VWF_A"/>
</dbReference>
<dbReference type="PIRSF" id="PIRSF015919">
    <property type="entry name" value="TFIIH_SSL1"/>
    <property type="match status" value="1"/>
</dbReference>
<evidence type="ECO:0000256" key="9">
    <source>
        <dbReference type="ARBA" id="ARBA00023204"/>
    </source>
</evidence>
<dbReference type="RefSeq" id="XP_066831396.1">
    <property type="nucleotide sequence ID" value="XM_066974681.1"/>
</dbReference>
<reference evidence="14 15" key="1">
    <citation type="submission" date="2024-03" db="EMBL/GenBank/DDBJ databases">
        <authorList>
            <person name="Brejova B."/>
        </authorList>
    </citation>
    <scope>NUCLEOTIDE SEQUENCE [LARGE SCALE GENOMIC DNA]</scope>
    <source>
        <strain evidence="14 15">CBS 14171</strain>
    </source>
</reference>
<dbReference type="GeneID" id="92209654"/>
<evidence type="ECO:0000259" key="13">
    <source>
        <dbReference type="PROSITE" id="PS50234"/>
    </source>
</evidence>
<dbReference type="InterPro" id="IPR013087">
    <property type="entry name" value="Znf_C2H2_type"/>
</dbReference>
<keyword evidence="8 11" id="KW-0804">Transcription</keyword>
<keyword evidence="9" id="KW-0234">DNA repair</keyword>
<dbReference type="SMART" id="SM00327">
    <property type="entry name" value="VWA"/>
    <property type="match status" value="1"/>
</dbReference>
<evidence type="ECO:0000256" key="2">
    <source>
        <dbReference type="ARBA" id="ARBA00006092"/>
    </source>
</evidence>
<keyword evidence="4" id="KW-0227">DNA damage</keyword>
<name>A0ABP0ZQN6_9ASCO</name>
<dbReference type="InterPro" id="IPR012170">
    <property type="entry name" value="TFIIH_SSL1/p44"/>
</dbReference>
<accession>A0ABP0ZQN6</accession>
<dbReference type="Gene3D" id="3.40.50.410">
    <property type="entry name" value="von Willebrand factor, type A domain"/>
    <property type="match status" value="1"/>
</dbReference>
<evidence type="ECO:0000256" key="3">
    <source>
        <dbReference type="ARBA" id="ARBA00022723"/>
    </source>
</evidence>
<feature type="compositionally biased region" description="Low complexity" evidence="12">
    <location>
        <begin position="17"/>
        <end position="29"/>
    </location>
</feature>
<keyword evidence="5" id="KW-0863">Zinc-finger</keyword>
<evidence type="ECO:0000313" key="15">
    <source>
        <dbReference type="Proteomes" id="UP001497383"/>
    </source>
</evidence>
<dbReference type="InterPro" id="IPR004595">
    <property type="entry name" value="TFIIH_C1-like_dom"/>
</dbReference>
<keyword evidence="7 11" id="KW-0805">Transcription regulation</keyword>
<dbReference type="PANTHER" id="PTHR12695">
    <property type="entry name" value="GENERAL TRANSCRIPTION FACTOR IIH SUBUNIT 2"/>
    <property type="match status" value="1"/>
</dbReference>
<dbReference type="SUPFAM" id="SSF53300">
    <property type="entry name" value="vWA-like"/>
    <property type="match status" value="1"/>
</dbReference>
<keyword evidence="3 11" id="KW-0479">Metal-binding</keyword>
<dbReference type="PROSITE" id="PS00028">
    <property type="entry name" value="ZINC_FINGER_C2H2_1"/>
    <property type="match status" value="1"/>
</dbReference>
<gene>
    <name evidence="14" type="ORF">LODBEIA_P44580</name>
</gene>
<dbReference type="InterPro" id="IPR007198">
    <property type="entry name" value="Ssl1-like"/>
</dbReference>
<sequence length="512" mass="56820">MNDSDDDFLSGAEETRSPSSRLSSSAPESRAPKDGVSARTRSRGAISDLRGANGYAWEDEYQRSWDIVKDDEQGSGSFEAMVQTIIENRKKKIMKNPSTPFQRGIIRTLVIVLDGSLSMAEKDLRPTRLSLTLNYLQEFVVEFFDQNPISQVGIILMRNGVANLISEVSGSPQYHIDKLRLLKARQHNKFEPKGDPSLQNSLEMARSLLKFNFGTTSNNTKNSKEVLVVFGSLFTSDPGNIHKTIDGLVKDDIKVRVIGLSAQVAICQELVNRTNHEPRNTMSKHYGVIMNEYHFKELLMDCVTPLPLMDKAQKNTVDESRGVPVIKMGFPTKIQPSITSTIGNSDFTVEFPRLNASYPTQGSEESRDVVEINNNSNSSNSSNLPQASSSSIVGYQCPQCKSKVCNLPTICPVCGLMLILSTHLARSYHHLVPLAPYKEVEVSATYASEYCFGCQLKFPAGVETSSASRRAIESLTSSRYQCVRCEQDFCINCDVFVHEVLHNCPGCENLTS</sequence>
<protein>
    <recommendedName>
        <fullName evidence="11">General transcription and DNA repair factor IIH</fullName>
    </recommendedName>
</protein>
<evidence type="ECO:0000256" key="1">
    <source>
        <dbReference type="ARBA" id="ARBA00004123"/>
    </source>
</evidence>
<evidence type="ECO:0000256" key="8">
    <source>
        <dbReference type="ARBA" id="ARBA00023163"/>
    </source>
</evidence>
<organism evidence="14 15">
    <name type="scientific">Lodderomyces beijingensis</name>
    <dbReference type="NCBI Taxonomy" id="1775926"/>
    <lineage>
        <taxon>Eukaryota</taxon>
        <taxon>Fungi</taxon>
        <taxon>Dikarya</taxon>
        <taxon>Ascomycota</taxon>
        <taxon>Saccharomycotina</taxon>
        <taxon>Pichiomycetes</taxon>
        <taxon>Debaryomycetaceae</taxon>
        <taxon>Candida/Lodderomyces clade</taxon>
        <taxon>Lodderomyces</taxon>
    </lineage>
</organism>
<evidence type="ECO:0000256" key="10">
    <source>
        <dbReference type="ARBA" id="ARBA00023242"/>
    </source>
</evidence>
<evidence type="ECO:0000256" key="5">
    <source>
        <dbReference type="ARBA" id="ARBA00022771"/>
    </source>
</evidence>
<comment type="similarity">
    <text evidence="2 11">Belongs to the GTF2H2 family.</text>
</comment>
<feature type="region of interest" description="Disordered" evidence="12">
    <location>
        <begin position="1"/>
        <end position="45"/>
    </location>
</feature>
<dbReference type="EMBL" id="OZ022409">
    <property type="protein sequence ID" value="CAK9440358.1"/>
    <property type="molecule type" value="Genomic_DNA"/>
</dbReference>
<dbReference type="PANTHER" id="PTHR12695:SF2">
    <property type="entry name" value="GENERAL TRANSCRIPTION FACTOR IIH SUBUNIT 2-RELATED"/>
    <property type="match status" value="1"/>
</dbReference>
<dbReference type="Proteomes" id="UP001497383">
    <property type="component" value="Chromosome 5"/>
</dbReference>
<dbReference type="SMART" id="SM01047">
    <property type="entry name" value="C1_4"/>
    <property type="match status" value="1"/>
</dbReference>
<dbReference type="Pfam" id="PF07975">
    <property type="entry name" value="C1_4"/>
    <property type="match status" value="1"/>
</dbReference>
<dbReference type="Pfam" id="PF04056">
    <property type="entry name" value="Ssl1"/>
    <property type="match status" value="1"/>
</dbReference>
<evidence type="ECO:0000313" key="14">
    <source>
        <dbReference type="EMBL" id="CAK9440358.1"/>
    </source>
</evidence>
<dbReference type="SUPFAM" id="SSF57889">
    <property type="entry name" value="Cysteine-rich domain"/>
    <property type="match status" value="1"/>
</dbReference>
<dbReference type="Gene3D" id="3.30.40.10">
    <property type="entry name" value="Zinc/RING finger domain, C3HC4 (zinc finger)"/>
    <property type="match status" value="1"/>
</dbReference>
<evidence type="ECO:0000256" key="12">
    <source>
        <dbReference type="SAM" id="MobiDB-lite"/>
    </source>
</evidence>
<keyword evidence="6 11" id="KW-0862">Zinc</keyword>
<feature type="domain" description="VWFA" evidence="13">
    <location>
        <begin position="108"/>
        <end position="303"/>
    </location>
</feature>
<comment type="subcellular location">
    <subcellularLocation>
        <location evidence="1 11">Nucleus</location>
    </subcellularLocation>
</comment>
<evidence type="ECO:0000256" key="11">
    <source>
        <dbReference type="PIRNR" id="PIRNR015919"/>
    </source>
</evidence>
<dbReference type="InterPro" id="IPR036465">
    <property type="entry name" value="vWFA_dom_sf"/>
</dbReference>
<comment type="function">
    <text evidence="11">Component of the general transcription and DNA repair factor IIH (TFIIH) core complex, which is involved in general and transcription-coupled nucleotide excision repair (NER) of damaged DNA and, when complexed to TFIIK, in RNA transcription by RNA polymerase II.</text>
</comment>
<proteinExistence type="inferred from homology"/>
<evidence type="ECO:0000256" key="4">
    <source>
        <dbReference type="ARBA" id="ARBA00022763"/>
    </source>
</evidence>
<evidence type="ECO:0000256" key="7">
    <source>
        <dbReference type="ARBA" id="ARBA00023015"/>
    </source>
</evidence>
<dbReference type="PROSITE" id="PS50234">
    <property type="entry name" value="VWFA"/>
    <property type="match status" value="1"/>
</dbReference>